<dbReference type="PANTHER" id="PTHR21250">
    <property type="entry name" value="PRE-RRNA-PROCESSING PROTEIN TSR2 HOMOLOG"/>
    <property type="match status" value="1"/>
</dbReference>
<dbReference type="GO" id="GO:0006364">
    <property type="term" value="P:rRNA processing"/>
    <property type="evidence" value="ECO:0007669"/>
    <property type="project" value="UniProtKB-KW"/>
</dbReference>
<proteinExistence type="inferred from homology"/>
<comment type="caution">
    <text evidence="3">The sequence shown here is derived from an EMBL/GenBank/DDBJ whole genome shotgun (WGS) entry which is preliminary data.</text>
</comment>
<organism evidence="3 4">
    <name type="scientific">Colocasia esculenta</name>
    <name type="common">Wild taro</name>
    <name type="synonym">Arum esculentum</name>
    <dbReference type="NCBI Taxonomy" id="4460"/>
    <lineage>
        <taxon>Eukaryota</taxon>
        <taxon>Viridiplantae</taxon>
        <taxon>Streptophyta</taxon>
        <taxon>Embryophyta</taxon>
        <taxon>Tracheophyta</taxon>
        <taxon>Spermatophyta</taxon>
        <taxon>Magnoliopsida</taxon>
        <taxon>Liliopsida</taxon>
        <taxon>Araceae</taxon>
        <taxon>Aroideae</taxon>
        <taxon>Colocasieae</taxon>
        <taxon>Colocasia</taxon>
    </lineage>
</organism>
<dbReference type="Pfam" id="PF10273">
    <property type="entry name" value="WGG"/>
    <property type="match status" value="1"/>
</dbReference>
<protein>
    <recommendedName>
        <fullName evidence="5">Pre-rRNA-processing protein TSR2</fullName>
    </recommendedName>
</protein>
<evidence type="ECO:0000313" key="3">
    <source>
        <dbReference type="EMBL" id="MQM05372.1"/>
    </source>
</evidence>
<evidence type="ECO:0000256" key="2">
    <source>
        <dbReference type="ARBA" id="ARBA00022552"/>
    </source>
</evidence>
<evidence type="ECO:0000313" key="4">
    <source>
        <dbReference type="Proteomes" id="UP000652761"/>
    </source>
</evidence>
<name>A0A843W605_COLES</name>
<accession>A0A843W605</accession>
<sequence length="149" mass="16765">MGMGACEAAATPRHDVPETDQLPAMAEGISLVLSRWAALQMAVEKGWGGRDSHRKSRDLAAALLSWFDESKGRSLKPHVLLHHIDDLESMLDEFMVLSFNTEVEDGSIEEVAEQLMIMHEDVQQGNFEHIEKLKRSNPWKHVGTSPRYT</sequence>
<evidence type="ECO:0000256" key="1">
    <source>
        <dbReference type="ARBA" id="ARBA00006524"/>
    </source>
</evidence>
<gene>
    <name evidence="3" type="ORF">Taro_038184</name>
</gene>
<keyword evidence="4" id="KW-1185">Reference proteome</keyword>
<evidence type="ECO:0008006" key="5">
    <source>
        <dbReference type="Google" id="ProtNLM"/>
    </source>
</evidence>
<dbReference type="InterPro" id="IPR019398">
    <property type="entry name" value="Pre-rRNA_process_TSR2"/>
</dbReference>
<dbReference type="AlphaFoldDB" id="A0A843W605"/>
<dbReference type="OrthoDB" id="263560at2759"/>
<reference evidence="3" key="1">
    <citation type="submission" date="2017-07" db="EMBL/GenBank/DDBJ databases">
        <title>Taro Niue Genome Assembly and Annotation.</title>
        <authorList>
            <person name="Atibalentja N."/>
            <person name="Keating K."/>
            <person name="Fields C.J."/>
        </authorList>
    </citation>
    <scope>NUCLEOTIDE SEQUENCE</scope>
    <source>
        <strain evidence="3">Niue_2</strain>
        <tissue evidence="3">Leaf</tissue>
    </source>
</reference>
<comment type="similarity">
    <text evidence="1">Belongs to the TSR2 family.</text>
</comment>
<dbReference type="EMBL" id="NMUH01003399">
    <property type="protein sequence ID" value="MQM05372.1"/>
    <property type="molecule type" value="Genomic_DNA"/>
</dbReference>
<keyword evidence="2" id="KW-0698">rRNA processing</keyword>
<dbReference type="Proteomes" id="UP000652761">
    <property type="component" value="Unassembled WGS sequence"/>
</dbReference>